<feature type="binding site" evidence="19">
    <location>
        <position position="94"/>
    </location>
    <ligand>
        <name>Mg(2+)</name>
        <dbReference type="ChEBI" id="CHEBI:18420"/>
        <label>1</label>
    </ligand>
</feature>
<dbReference type="PIRSF" id="PIRSF038895">
    <property type="entry name" value="FPGS"/>
    <property type="match status" value="1"/>
</dbReference>
<keyword evidence="9 19" id="KW-0479">Metal-binding</keyword>
<dbReference type="InParanoid" id="A0A286UN12"/>
<dbReference type="InterPro" id="IPR018109">
    <property type="entry name" value="Folylpolyglutamate_synth_CS"/>
</dbReference>
<evidence type="ECO:0000256" key="12">
    <source>
        <dbReference type="ARBA" id="ARBA00022840"/>
    </source>
</evidence>
<comment type="catalytic activity">
    <reaction evidence="16 17">
        <text>(6S)-5,6,7,8-tetrahydrofolyl-(gamma-L-Glu)(n) + L-glutamate + ATP = (6S)-5,6,7,8-tetrahydrofolyl-(gamma-L-Glu)(n+1) + ADP + phosphate + H(+)</text>
        <dbReference type="Rhea" id="RHEA:10580"/>
        <dbReference type="Rhea" id="RHEA-COMP:14738"/>
        <dbReference type="Rhea" id="RHEA-COMP:14740"/>
        <dbReference type="ChEBI" id="CHEBI:15378"/>
        <dbReference type="ChEBI" id="CHEBI:29985"/>
        <dbReference type="ChEBI" id="CHEBI:30616"/>
        <dbReference type="ChEBI" id="CHEBI:43474"/>
        <dbReference type="ChEBI" id="CHEBI:141005"/>
        <dbReference type="ChEBI" id="CHEBI:456216"/>
        <dbReference type="EC" id="6.3.2.17"/>
    </reaction>
</comment>
<evidence type="ECO:0000256" key="9">
    <source>
        <dbReference type="ARBA" id="ARBA00022723"/>
    </source>
</evidence>
<evidence type="ECO:0000256" key="1">
    <source>
        <dbReference type="ARBA" id="ARBA00004273"/>
    </source>
</evidence>
<dbReference type="OrthoDB" id="5212574at2759"/>
<evidence type="ECO:0000256" key="2">
    <source>
        <dbReference type="ARBA" id="ARBA00004305"/>
    </source>
</evidence>
<reference evidence="20 21" key="1">
    <citation type="journal article" date="2017" name="Mol. Ecol.">
        <title>Comparative and population genomic landscape of Phellinus noxius: A hypervariable fungus causing root rot in trees.</title>
        <authorList>
            <person name="Chung C.L."/>
            <person name="Lee T.J."/>
            <person name="Akiba M."/>
            <person name="Lee H.H."/>
            <person name="Kuo T.H."/>
            <person name="Liu D."/>
            <person name="Ke H.M."/>
            <person name="Yokoi T."/>
            <person name="Roa M.B."/>
            <person name="Lu M.J."/>
            <person name="Chang Y.Y."/>
            <person name="Ann P.J."/>
            <person name="Tsai J.N."/>
            <person name="Chen C.Y."/>
            <person name="Tzean S.S."/>
            <person name="Ota Y."/>
            <person name="Hattori T."/>
            <person name="Sahashi N."/>
            <person name="Liou R.F."/>
            <person name="Kikuchi T."/>
            <person name="Tsai I.J."/>
        </authorList>
    </citation>
    <scope>NUCLEOTIDE SEQUENCE [LARGE SCALE GENOMIC DNA]</scope>
    <source>
        <strain evidence="20 21">FFPRI411160</strain>
    </source>
</reference>
<dbReference type="GO" id="GO:0046872">
    <property type="term" value="F:metal ion binding"/>
    <property type="evidence" value="ECO:0007669"/>
    <property type="project" value="UniProtKB-KW"/>
</dbReference>
<keyword evidence="21" id="KW-1185">Reference proteome</keyword>
<evidence type="ECO:0000256" key="15">
    <source>
        <dbReference type="ARBA" id="ARBA00023136"/>
    </source>
</evidence>
<keyword evidence="11" id="KW-0999">Mitochondrion inner membrane</keyword>
<dbReference type="Gene3D" id="3.40.1190.10">
    <property type="entry name" value="Mur-like, catalytic domain"/>
    <property type="match status" value="1"/>
</dbReference>
<dbReference type="FunFam" id="3.40.1190.10:FF:000009">
    <property type="entry name" value="Folylpolyglutamate synthase"/>
    <property type="match status" value="1"/>
</dbReference>
<dbReference type="GO" id="GO:0004326">
    <property type="term" value="F:tetrahydrofolylpolyglutamate synthase activity"/>
    <property type="evidence" value="ECO:0007669"/>
    <property type="project" value="UniProtKB-EC"/>
</dbReference>
<dbReference type="InterPro" id="IPR023600">
    <property type="entry name" value="Folylpolyglutamate_synth_euk"/>
</dbReference>
<evidence type="ECO:0000256" key="5">
    <source>
        <dbReference type="ARBA" id="ARBA00008276"/>
    </source>
</evidence>
<dbReference type="GO" id="GO:0005829">
    <property type="term" value="C:cytosol"/>
    <property type="evidence" value="ECO:0007669"/>
    <property type="project" value="TreeGrafter"/>
</dbReference>
<comment type="caution">
    <text evidence="20">The sequence shown here is derived from an EMBL/GenBank/DDBJ whole genome shotgun (WGS) entry which is preliminary data.</text>
</comment>
<dbReference type="SUPFAM" id="SSF53244">
    <property type="entry name" value="MurD-like peptide ligases, peptide-binding domain"/>
    <property type="match status" value="1"/>
</dbReference>
<keyword evidence="7 17" id="KW-0554">One-carbon metabolism</keyword>
<evidence type="ECO:0000256" key="4">
    <source>
        <dbReference type="ARBA" id="ARBA00005150"/>
    </source>
</evidence>
<dbReference type="AlphaFoldDB" id="A0A286UN12"/>
<dbReference type="GO" id="GO:0006730">
    <property type="term" value="P:one-carbon metabolic process"/>
    <property type="evidence" value="ECO:0007669"/>
    <property type="project" value="UniProtKB-KW"/>
</dbReference>
<comment type="cofactor">
    <cofactor evidence="17">
        <name>a monovalent cation</name>
        <dbReference type="ChEBI" id="CHEBI:60242"/>
    </cofactor>
    <text evidence="17">A monovalent cation.</text>
</comment>
<keyword evidence="15" id="KW-0472">Membrane</keyword>
<evidence type="ECO:0000256" key="7">
    <source>
        <dbReference type="ARBA" id="ARBA00022563"/>
    </source>
</evidence>
<dbReference type="Gene3D" id="3.90.190.20">
    <property type="entry name" value="Mur ligase, C-terminal domain"/>
    <property type="match status" value="1"/>
</dbReference>
<keyword evidence="6" id="KW-0963">Cytoplasm</keyword>
<dbReference type="EC" id="6.3.2.17" evidence="17"/>
<evidence type="ECO:0000256" key="14">
    <source>
        <dbReference type="ARBA" id="ARBA00023128"/>
    </source>
</evidence>
<keyword evidence="13 19" id="KW-0460">Magnesium</keyword>
<comment type="pathway">
    <text evidence="4 17">Cofactor biosynthesis; tetrahydrofolylpolyglutamate biosynthesis.</text>
</comment>
<evidence type="ECO:0000256" key="3">
    <source>
        <dbReference type="ARBA" id="ARBA00004496"/>
    </source>
</evidence>
<dbReference type="NCBIfam" id="TIGR01499">
    <property type="entry name" value="folC"/>
    <property type="match status" value="1"/>
</dbReference>
<dbReference type="Proteomes" id="UP000217199">
    <property type="component" value="Unassembled WGS sequence"/>
</dbReference>
<sequence length="504" mass="55756">MATRSYKDAIDCLNSLQSNQATIEAARASGGRLEKFAMHETEEYLQRIGYSPQDLNRLNVIHVTGTKGKGSTCAFVDSLLRHSKPQWTVGLYTSPHLVAVRERIRVNGKPISEEDFARYFFEVWDRLEKNDTRKYESTSPKPMYFRMVTLVAFHAFSEMKVDATVLEVGVGGLYDCTNIIPKPVVTGVAALGIDHTAVLGNTLGSIAFQKGGIYKEGVPAFTVDQPKEGLEVLEQQAIDRKASKFTVVPTSSELLDIKLGLPGKHQYQNASLAVYLTQEFLRAKADLLTPSASTLSETFKEGLKNAKWPGRCQTVSDPTDKGTTWFLDGAHTKDSIECCIRWFFSPDVGFRETSSGRSRVLVFNCTNDRNGASLLSLVLSEAVDQFKLHKGVNVELKDIFDHVIFTSNITYTGGTFKSDLTSRTVVEEKVDPLKVQRGLSEAWSQLVPEFPKDNVHVMPSVEDTVRVIRDLKLQGSKEVDVLVSGSLHLVGGIIEVANLAEIAL</sequence>
<evidence type="ECO:0000256" key="16">
    <source>
        <dbReference type="ARBA" id="ARBA00047493"/>
    </source>
</evidence>
<organism evidence="20 21">
    <name type="scientific">Pyrrhoderma noxium</name>
    <dbReference type="NCBI Taxonomy" id="2282107"/>
    <lineage>
        <taxon>Eukaryota</taxon>
        <taxon>Fungi</taxon>
        <taxon>Dikarya</taxon>
        <taxon>Basidiomycota</taxon>
        <taxon>Agaricomycotina</taxon>
        <taxon>Agaricomycetes</taxon>
        <taxon>Hymenochaetales</taxon>
        <taxon>Hymenochaetaceae</taxon>
        <taxon>Pyrrhoderma</taxon>
    </lineage>
</organism>
<dbReference type="PROSITE" id="PS01011">
    <property type="entry name" value="FOLYLPOLYGLU_SYNT_1"/>
    <property type="match status" value="1"/>
</dbReference>
<dbReference type="UniPathway" id="UPA00850"/>
<name>A0A286UN12_9AGAM</name>
<dbReference type="GO" id="GO:0005524">
    <property type="term" value="F:ATP binding"/>
    <property type="evidence" value="ECO:0007669"/>
    <property type="project" value="UniProtKB-KW"/>
</dbReference>
<evidence type="ECO:0000256" key="11">
    <source>
        <dbReference type="ARBA" id="ARBA00022792"/>
    </source>
</evidence>
<feature type="binding site" evidence="19">
    <location>
        <position position="195"/>
    </location>
    <ligand>
        <name>Mg(2+)</name>
        <dbReference type="ChEBI" id="CHEBI:18420"/>
        <label>1</label>
    </ligand>
</feature>
<evidence type="ECO:0000256" key="18">
    <source>
        <dbReference type="PIRSR" id="PIRSR038895-1"/>
    </source>
</evidence>
<feature type="binding site" evidence="18">
    <location>
        <position position="328"/>
    </location>
    <ligand>
        <name>ATP</name>
        <dbReference type="ChEBI" id="CHEBI:30616"/>
    </ligand>
</feature>
<evidence type="ECO:0000256" key="10">
    <source>
        <dbReference type="ARBA" id="ARBA00022741"/>
    </source>
</evidence>
<keyword evidence="10 18" id="KW-0547">Nucleotide-binding</keyword>
<evidence type="ECO:0000313" key="20">
    <source>
        <dbReference type="EMBL" id="PAV21007.1"/>
    </source>
</evidence>
<evidence type="ECO:0000313" key="21">
    <source>
        <dbReference type="Proteomes" id="UP000217199"/>
    </source>
</evidence>
<feature type="binding site" evidence="19">
    <location>
        <position position="167"/>
    </location>
    <ligand>
        <name>Mg(2+)</name>
        <dbReference type="ChEBI" id="CHEBI:18420"/>
        <label>1</label>
    </ligand>
</feature>
<dbReference type="GO" id="GO:0005743">
    <property type="term" value="C:mitochondrial inner membrane"/>
    <property type="evidence" value="ECO:0007669"/>
    <property type="project" value="UniProtKB-SubCell"/>
</dbReference>
<gene>
    <name evidence="20" type="ORF">PNOK_0363400</name>
</gene>
<dbReference type="SUPFAM" id="SSF53623">
    <property type="entry name" value="MurD-like peptide ligases, catalytic domain"/>
    <property type="match status" value="1"/>
</dbReference>
<comment type="function">
    <text evidence="17">Catalyzes conversion of folates to polyglutamate derivatives allowing concentration of folate compounds in the cell and the intracellular retention of these cofactors, which are important substrates for most of the folate-dependent enzymes that are involved in one-carbon transfer reactions involved in purine, pyrimidine and amino acid synthesis.</text>
</comment>
<dbReference type="PROSITE" id="PS01012">
    <property type="entry name" value="FOLYLPOLYGLU_SYNT_2"/>
    <property type="match status" value="1"/>
</dbReference>
<dbReference type="FunCoup" id="A0A286UN12">
    <property type="interactions" value="394"/>
</dbReference>
<keyword evidence="12 18" id="KW-0067">ATP-binding</keyword>
<evidence type="ECO:0000256" key="13">
    <source>
        <dbReference type="ARBA" id="ARBA00022842"/>
    </source>
</evidence>
<comment type="similarity">
    <text evidence="5 17">Belongs to the folylpolyglutamate synthase family.</text>
</comment>
<evidence type="ECO:0000256" key="8">
    <source>
        <dbReference type="ARBA" id="ARBA00022598"/>
    </source>
</evidence>
<accession>A0A286UN12</accession>
<dbReference type="InterPro" id="IPR036565">
    <property type="entry name" value="Mur-like_cat_sf"/>
</dbReference>
<keyword evidence="8 17" id="KW-0436">Ligase</keyword>
<dbReference type="PANTHER" id="PTHR11136:SF5">
    <property type="entry name" value="FOLYLPOLYGLUTAMATE SYNTHASE, MITOCHONDRIAL"/>
    <property type="match status" value="1"/>
</dbReference>
<evidence type="ECO:0000256" key="19">
    <source>
        <dbReference type="PIRSR" id="PIRSR038895-2"/>
    </source>
</evidence>
<evidence type="ECO:0000256" key="6">
    <source>
        <dbReference type="ARBA" id="ARBA00022490"/>
    </source>
</evidence>
<dbReference type="EMBL" id="NBII01000003">
    <property type="protein sequence ID" value="PAV21007.1"/>
    <property type="molecule type" value="Genomic_DNA"/>
</dbReference>
<proteinExistence type="inferred from homology"/>
<dbReference type="STRING" id="2282107.A0A286UN12"/>
<comment type="subcellular location">
    <subcellularLocation>
        <location evidence="3">Cytoplasm</location>
    </subcellularLocation>
    <subcellularLocation>
        <location evidence="1">Mitochondrion inner membrane</location>
    </subcellularLocation>
    <subcellularLocation>
        <location evidence="2">Mitochondrion matrix</location>
    </subcellularLocation>
</comment>
<dbReference type="PANTHER" id="PTHR11136">
    <property type="entry name" value="FOLYLPOLYGLUTAMATE SYNTHASE-RELATED"/>
    <property type="match status" value="1"/>
</dbReference>
<dbReference type="GO" id="GO:0005759">
    <property type="term" value="C:mitochondrial matrix"/>
    <property type="evidence" value="ECO:0007669"/>
    <property type="project" value="UniProtKB-SubCell"/>
</dbReference>
<feature type="binding site" evidence="18">
    <location>
        <position position="311"/>
    </location>
    <ligand>
        <name>ATP</name>
        <dbReference type="ChEBI" id="CHEBI:30616"/>
    </ligand>
</feature>
<dbReference type="InterPro" id="IPR001645">
    <property type="entry name" value="Folylpolyglutamate_synth"/>
</dbReference>
<protein>
    <recommendedName>
        <fullName evidence="17">Folylpolyglutamate synthase</fullName>
        <ecNumber evidence="17">6.3.2.17</ecNumber>
    </recommendedName>
    <alternativeName>
        <fullName evidence="17">Folylpoly-gamma-glutamate synthetase</fullName>
    </alternativeName>
    <alternativeName>
        <fullName evidence="17">Tetrahydrofolylpolyglutamate synthase</fullName>
    </alternativeName>
</protein>
<keyword evidence="14" id="KW-0496">Mitochondrion</keyword>
<dbReference type="InterPro" id="IPR036615">
    <property type="entry name" value="Mur_ligase_C_dom_sf"/>
</dbReference>
<evidence type="ECO:0000256" key="17">
    <source>
        <dbReference type="PIRNR" id="PIRNR038895"/>
    </source>
</evidence>